<accession>A0A8I1B673</accession>
<dbReference type="Pfam" id="PF01613">
    <property type="entry name" value="Flavin_Reduct"/>
    <property type="match status" value="1"/>
</dbReference>
<dbReference type="GO" id="GO:0042602">
    <property type="term" value="F:riboflavin reductase (NADPH) activity"/>
    <property type="evidence" value="ECO:0007669"/>
    <property type="project" value="TreeGrafter"/>
</dbReference>
<proteinExistence type="inferred from homology"/>
<dbReference type="Proteomes" id="UP000645612">
    <property type="component" value="Unassembled WGS sequence"/>
</dbReference>
<dbReference type="SUPFAM" id="SSF50475">
    <property type="entry name" value="FMN-binding split barrel"/>
    <property type="match status" value="1"/>
</dbReference>
<dbReference type="GO" id="GO:0010181">
    <property type="term" value="F:FMN binding"/>
    <property type="evidence" value="ECO:0007669"/>
    <property type="project" value="InterPro"/>
</dbReference>
<organism evidence="4 5">
    <name type="scientific">Burkholderia cepacia</name>
    <name type="common">Pseudomonas cepacia</name>
    <dbReference type="NCBI Taxonomy" id="292"/>
    <lineage>
        <taxon>Bacteria</taxon>
        <taxon>Pseudomonadati</taxon>
        <taxon>Pseudomonadota</taxon>
        <taxon>Betaproteobacteria</taxon>
        <taxon>Burkholderiales</taxon>
        <taxon>Burkholderiaceae</taxon>
        <taxon>Burkholderia</taxon>
        <taxon>Burkholderia cepacia complex</taxon>
    </lineage>
</organism>
<dbReference type="InterPro" id="IPR012349">
    <property type="entry name" value="Split_barrel_FMN-bd"/>
</dbReference>
<feature type="domain" description="Flavin reductase like" evidence="3">
    <location>
        <begin position="26"/>
        <end position="168"/>
    </location>
</feature>
<evidence type="ECO:0000313" key="5">
    <source>
        <dbReference type="Proteomes" id="UP000645612"/>
    </source>
</evidence>
<reference evidence="4" key="1">
    <citation type="submission" date="2020-12" db="EMBL/GenBank/DDBJ databases">
        <title>Burkholderia cepacia complex in Mexico.</title>
        <authorList>
            <person name="Estrada P."/>
        </authorList>
    </citation>
    <scope>NUCLEOTIDE SEQUENCE</scope>
    <source>
        <strain evidence="4">871</strain>
    </source>
</reference>
<evidence type="ECO:0000256" key="1">
    <source>
        <dbReference type="ARBA" id="ARBA00008898"/>
    </source>
</evidence>
<gene>
    <name evidence="4" type="ORF">JAO13_36920</name>
</gene>
<comment type="similarity">
    <text evidence="1">Belongs to the non-flavoprotein flavin reductase family.</text>
</comment>
<name>A0A8I1B673_BURCE</name>
<keyword evidence="2" id="KW-0560">Oxidoreductase</keyword>
<dbReference type="EMBL" id="JAEDXG010000058">
    <property type="protein sequence ID" value="MBH9702029.1"/>
    <property type="molecule type" value="Genomic_DNA"/>
</dbReference>
<protein>
    <submittedName>
        <fullName evidence="4">Flavin reductase family protein</fullName>
    </submittedName>
</protein>
<sequence>MSDTNRAADVSSSQSGAAGNAFRHALGHFATGITVISALDAQGKPYGATVSSFSSLSLDPPLIQWSLTTTSYSYPIFSQATHFAVNILASDQEDVSRIFCKPIDRFAQVESFVGLERLPLVAGCLGWIECSLERQIEAGDHTIFVGRVMRTRVENKSPLVHWRGCYHPLEVDTVC</sequence>
<dbReference type="InterPro" id="IPR050268">
    <property type="entry name" value="NADH-dep_flavin_reductase"/>
</dbReference>
<evidence type="ECO:0000259" key="3">
    <source>
        <dbReference type="SMART" id="SM00903"/>
    </source>
</evidence>
<evidence type="ECO:0000256" key="2">
    <source>
        <dbReference type="ARBA" id="ARBA00023002"/>
    </source>
</evidence>
<comment type="caution">
    <text evidence="4">The sequence shown here is derived from an EMBL/GenBank/DDBJ whole genome shotgun (WGS) entry which is preliminary data.</text>
</comment>
<dbReference type="PANTHER" id="PTHR30466:SF11">
    <property type="entry name" value="FLAVIN-DEPENDENT MONOOXYGENASE, REDUCTASE SUBUNIT HSAB"/>
    <property type="match status" value="1"/>
</dbReference>
<evidence type="ECO:0000313" key="4">
    <source>
        <dbReference type="EMBL" id="MBH9702029.1"/>
    </source>
</evidence>
<dbReference type="PANTHER" id="PTHR30466">
    <property type="entry name" value="FLAVIN REDUCTASE"/>
    <property type="match status" value="1"/>
</dbReference>
<dbReference type="RefSeq" id="WP_176131922.1">
    <property type="nucleotide sequence ID" value="NZ_CADDZZ010000046.1"/>
</dbReference>
<dbReference type="Gene3D" id="2.30.110.10">
    <property type="entry name" value="Electron Transport, Fmn-binding Protein, Chain A"/>
    <property type="match status" value="1"/>
</dbReference>
<dbReference type="AlphaFoldDB" id="A0A8I1B673"/>
<dbReference type="SMART" id="SM00903">
    <property type="entry name" value="Flavin_Reduct"/>
    <property type="match status" value="1"/>
</dbReference>
<dbReference type="InterPro" id="IPR002563">
    <property type="entry name" value="Flavin_Rdtase-like_dom"/>
</dbReference>